<sequence>MKFFLPVVSLILTVAMAAPSTNAEVGLENAEKRCLGAGAVTTNFNDCCSGQGYADRGCACTRCS</sequence>
<evidence type="ECO:0000256" key="1">
    <source>
        <dbReference type="SAM" id="SignalP"/>
    </source>
</evidence>
<keyword evidence="3" id="KW-1185">Reference proteome</keyword>
<proteinExistence type="predicted"/>
<dbReference type="Proteomes" id="UP000799324">
    <property type="component" value="Unassembled WGS sequence"/>
</dbReference>
<accession>A0A6A6SNN0</accession>
<dbReference type="AlphaFoldDB" id="A0A6A6SNN0"/>
<dbReference type="OrthoDB" id="3784319at2759"/>
<reference evidence="2" key="1">
    <citation type="journal article" date="2020" name="Stud. Mycol.">
        <title>101 Dothideomycetes genomes: a test case for predicting lifestyles and emergence of pathogens.</title>
        <authorList>
            <person name="Haridas S."/>
            <person name="Albert R."/>
            <person name="Binder M."/>
            <person name="Bloem J."/>
            <person name="Labutti K."/>
            <person name="Salamov A."/>
            <person name="Andreopoulos B."/>
            <person name="Baker S."/>
            <person name="Barry K."/>
            <person name="Bills G."/>
            <person name="Bluhm B."/>
            <person name="Cannon C."/>
            <person name="Castanera R."/>
            <person name="Culley D."/>
            <person name="Daum C."/>
            <person name="Ezra D."/>
            <person name="Gonzalez J."/>
            <person name="Henrissat B."/>
            <person name="Kuo A."/>
            <person name="Liang C."/>
            <person name="Lipzen A."/>
            <person name="Lutzoni F."/>
            <person name="Magnuson J."/>
            <person name="Mondo S."/>
            <person name="Nolan M."/>
            <person name="Ohm R."/>
            <person name="Pangilinan J."/>
            <person name="Park H.-J."/>
            <person name="Ramirez L."/>
            <person name="Alfaro M."/>
            <person name="Sun H."/>
            <person name="Tritt A."/>
            <person name="Yoshinaga Y."/>
            <person name="Zwiers L.-H."/>
            <person name="Turgeon B."/>
            <person name="Goodwin S."/>
            <person name="Spatafora J."/>
            <person name="Crous P."/>
            <person name="Grigoriev I."/>
        </authorList>
    </citation>
    <scope>NUCLEOTIDE SEQUENCE</scope>
    <source>
        <strain evidence="2">CBS 122681</strain>
    </source>
</reference>
<evidence type="ECO:0008006" key="4">
    <source>
        <dbReference type="Google" id="ProtNLM"/>
    </source>
</evidence>
<feature type="signal peptide" evidence="1">
    <location>
        <begin position="1"/>
        <end position="23"/>
    </location>
</feature>
<dbReference type="EMBL" id="MU004506">
    <property type="protein sequence ID" value="KAF2649122.1"/>
    <property type="molecule type" value="Genomic_DNA"/>
</dbReference>
<feature type="chain" id="PRO_5025680773" description="Invertebrate defensins family profile domain-containing protein" evidence="1">
    <location>
        <begin position="24"/>
        <end position="64"/>
    </location>
</feature>
<gene>
    <name evidence="2" type="ORF">K491DRAFT_698391</name>
</gene>
<organism evidence="2 3">
    <name type="scientific">Lophiostoma macrostomum CBS 122681</name>
    <dbReference type="NCBI Taxonomy" id="1314788"/>
    <lineage>
        <taxon>Eukaryota</taxon>
        <taxon>Fungi</taxon>
        <taxon>Dikarya</taxon>
        <taxon>Ascomycota</taxon>
        <taxon>Pezizomycotina</taxon>
        <taxon>Dothideomycetes</taxon>
        <taxon>Pleosporomycetidae</taxon>
        <taxon>Pleosporales</taxon>
        <taxon>Lophiostomataceae</taxon>
        <taxon>Lophiostoma</taxon>
    </lineage>
</organism>
<evidence type="ECO:0000313" key="3">
    <source>
        <dbReference type="Proteomes" id="UP000799324"/>
    </source>
</evidence>
<name>A0A6A6SNN0_9PLEO</name>
<keyword evidence="1" id="KW-0732">Signal</keyword>
<protein>
    <recommendedName>
        <fullName evidence="4">Invertebrate defensins family profile domain-containing protein</fullName>
    </recommendedName>
</protein>
<evidence type="ECO:0000313" key="2">
    <source>
        <dbReference type="EMBL" id="KAF2649122.1"/>
    </source>
</evidence>